<dbReference type="PANTHER" id="PTHR13939:SF0">
    <property type="entry name" value="NMN AMIDOHYDROLASE-LIKE PROTEIN YFAY"/>
    <property type="match status" value="1"/>
</dbReference>
<dbReference type="Proteomes" id="UP000007954">
    <property type="component" value="Chromosome"/>
</dbReference>
<dbReference type="HOGENOM" id="CLU_030805_0_2_2"/>
<dbReference type="PANTHER" id="PTHR13939">
    <property type="entry name" value="NICOTINAMIDE-NUCLEOTIDE AMIDOHYDROLASE PNCC"/>
    <property type="match status" value="1"/>
</dbReference>
<dbReference type="GeneID" id="12447532"/>
<dbReference type="EMBL" id="FR746099">
    <property type="protein sequence ID" value="CCC40604.1"/>
    <property type="molecule type" value="Genomic_DNA"/>
</dbReference>
<dbReference type="InterPro" id="IPR036425">
    <property type="entry name" value="MoaB/Mog-like_dom_sf"/>
</dbReference>
<reference evidence="2 3" key="1">
    <citation type="journal article" date="2011" name="PLoS ONE">
        <title>Haloquadratum walsbyi: limited diversity in a global pond.</title>
        <authorList>
            <person name="Dyall-Smith M."/>
            <person name="Pfeiffer F."/>
            <person name="Klee K."/>
            <person name="Palm P."/>
            <person name="Gross K."/>
            <person name="Schuster S.C."/>
            <person name="Rampp M."/>
            <person name="Oesterhelt D."/>
        </authorList>
    </citation>
    <scope>NUCLEOTIDE SEQUENCE [LARGE SCALE GENOMIC DNA]</scope>
    <source>
        <strain evidence="3">DSM 16854 / JCM 12705 / C23</strain>
    </source>
</reference>
<organism evidence="2 3">
    <name type="scientific">Haloquadratum walsbyi (strain DSM 16854 / JCM 12705 / C23)</name>
    <dbReference type="NCBI Taxonomy" id="768065"/>
    <lineage>
        <taxon>Archaea</taxon>
        <taxon>Methanobacteriati</taxon>
        <taxon>Methanobacteriota</taxon>
        <taxon>Stenosarchaea group</taxon>
        <taxon>Halobacteria</taxon>
        <taxon>Halobacteriales</taxon>
        <taxon>Haloferacaceae</taxon>
        <taxon>Haloquadratum</taxon>
    </lineage>
</organism>
<sequence length="235" mass="24909">MRVAVVTVGDEILAGDTINTNAAWLCEQLTDHGVTVERITTVPDTVSDIARVVNEYHAECDAVIVTGGLGPTHDDVTMEGIAAAVGRSVEPHDAAKEWLSAEKGYASDDLADGTTALPARARMLPNEVGVAPGAVVESIYAFPGVPAEMQAMFESVAAEFSGEQTVTEIVAIDEYESELIDRIADLREQFAVTVGSYPGDCVRVKLTSTDPEAVAAARRWLTARVSLADTDDETA</sequence>
<dbReference type="NCBIfam" id="TIGR00177">
    <property type="entry name" value="molyb_syn"/>
    <property type="match status" value="1"/>
</dbReference>
<dbReference type="EC" id="3.6.1.13" evidence="2"/>
<accession>G0LJ36</accession>
<dbReference type="SUPFAM" id="SSF53218">
    <property type="entry name" value="Molybdenum cofactor biosynthesis proteins"/>
    <property type="match status" value="1"/>
</dbReference>
<dbReference type="OrthoDB" id="372037at2157"/>
<dbReference type="SMART" id="SM00852">
    <property type="entry name" value="MoCF_biosynth"/>
    <property type="match status" value="1"/>
</dbReference>
<evidence type="ECO:0000313" key="3">
    <source>
        <dbReference type="Proteomes" id="UP000007954"/>
    </source>
</evidence>
<dbReference type="RefSeq" id="WP_011571720.1">
    <property type="nucleotide sequence ID" value="NC_017459.1"/>
</dbReference>
<evidence type="ECO:0000313" key="2">
    <source>
        <dbReference type="EMBL" id="CCC40604.1"/>
    </source>
</evidence>
<feature type="domain" description="MoaB/Mog" evidence="1">
    <location>
        <begin position="4"/>
        <end position="164"/>
    </location>
</feature>
<name>G0LJ36_HALWC</name>
<dbReference type="GO" id="GO:0047631">
    <property type="term" value="F:ADP-ribose diphosphatase activity"/>
    <property type="evidence" value="ECO:0007669"/>
    <property type="project" value="UniProtKB-EC"/>
</dbReference>
<dbReference type="CDD" id="cd00885">
    <property type="entry name" value="cinA"/>
    <property type="match status" value="1"/>
</dbReference>
<keyword evidence="2" id="KW-0378">Hydrolase</keyword>
<evidence type="ECO:0000259" key="1">
    <source>
        <dbReference type="SMART" id="SM00852"/>
    </source>
</evidence>
<dbReference type="Gene3D" id="3.40.980.10">
    <property type="entry name" value="MoaB/Mog-like domain"/>
    <property type="match status" value="1"/>
</dbReference>
<dbReference type="InterPro" id="IPR001453">
    <property type="entry name" value="MoaB/Mog_dom"/>
</dbReference>
<dbReference type="KEGG" id="hwc:Hqrw_2784"/>
<gene>
    <name evidence="2" type="ordered locus">Hqrw_2784</name>
</gene>
<dbReference type="AlphaFoldDB" id="G0LJ36"/>
<dbReference type="Pfam" id="PF00994">
    <property type="entry name" value="MoCF_biosynth"/>
    <property type="match status" value="1"/>
</dbReference>
<protein>
    <submittedName>
        <fullName evidence="2">ADP-ribose pyrophosphatase</fullName>
        <ecNumber evidence="2">3.6.1.13</ecNumber>
    </submittedName>
</protein>
<dbReference type="InterPro" id="IPR050101">
    <property type="entry name" value="CinA"/>
</dbReference>
<proteinExistence type="predicted"/>